<feature type="domain" description="Rhodopsin" evidence="8">
    <location>
        <begin position="28"/>
        <end position="263"/>
    </location>
</feature>
<evidence type="ECO:0000256" key="1">
    <source>
        <dbReference type="ARBA" id="ARBA00004141"/>
    </source>
</evidence>
<evidence type="ECO:0000313" key="10">
    <source>
        <dbReference type="Proteomes" id="UP000225277"/>
    </source>
</evidence>
<evidence type="ECO:0000256" key="4">
    <source>
        <dbReference type="ARBA" id="ARBA00023136"/>
    </source>
</evidence>
<dbReference type="Pfam" id="PF20684">
    <property type="entry name" value="Fung_rhodopsin"/>
    <property type="match status" value="1"/>
</dbReference>
<dbReference type="InterPro" id="IPR049326">
    <property type="entry name" value="Rhodopsin_dom_fungi"/>
</dbReference>
<proteinExistence type="inferred from homology"/>
<dbReference type="PANTHER" id="PTHR33048">
    <property type="entry name" value="PTH11-LIKE INTEGRAL MEMBRANE PROTEIN (AFU_ORTHOLOGUE AFUA_5G11245)"/>
    <property type="match status" value="1"/>
</dbReference>
<comment type="subcellular location">
    <subcellularLocation>
        <location evidence="1">Membrane</location>
        <topology evidence="1">Multi-pass membrane protein</topology>
    </subcellularLocation>
</comment>
<reference evidence="9 10" key="1">
    <citation type="submission" date="2016-03" db="EMBL/GenBank/DDBJ databases">
        <authorList>
            <person name="Ploux O."/>
        </authorList>
    </citation>
    <scope>NUCLEOTIDE SEQUENCE [LARGE SCALE GENOMIC DNA]</scope>
    <source>
        <strain evidence="9 10">URUG2</strain>
    </source>
</reference>
<evidence type="ECO:0000256" key="2">
    <source>
        <dbReference type="ARBA" id="ARBA00022692"/>
    </source>
</evidence>
<evidence type="ECO:0000259" key="8">
    <source>
        <dbReference type="Pfam" id="PF20684"/>
    </source>
</evidence>
<dbReference type="AlphaFoldDB" id="A0A2D3VMQ5"/>
<dbReference type="InterPro" id="IPR052337">
    <property type="entry name" value="SAT4-like"/>
</dbReference>
<evidence type="ECO:0000256" key="7">
    <source>
        <dbReference type="SAM" id="Phobius"/>
    </source>
</evidence>
<dbReference type="GeneID" id="35603712"/>
<feature type="region of interest" description="Disordered" evidence="6">
    <location>
        <begin position="300"/>
        <end position="356"/>
    </location>
</feature>
<dbReference type="STRING" id="112498.A0A2D3VMQ5"/>
<dbReference type="RefSeq" id="XP_023629642.1">
    <property type="nucleotide sequence ID" value="XM_023773874.1"/>
</dbReference>
<keyword evidence="4 7" id="KW-0472">Membrane</keyword>
<sequence length="399" mass="44329">MNGHASGTSVVAVTVTFTALAATFVACRTYARLRIARNAGSDDVSIVFAMLFALGTTITMLFQVKYGMGRRQASLSQDESISMLKAFYVSIWTYNLSLCCTKVAILLQYLRVFSPMKTFRMCCFILLTVVVIYAIYAAGTAIFACSPIAFFWDHRLEGKCLPRFPIWFANAAINIVTDIVIVVLPIPVMSDLELPTRTKRALMTVFLLGGFTCIVSILRLQSLFVISRAQDVSWNNGMAAIWSNIEINTAIMCSCLPTMRCLFPRIFKSRMSQPRSYNSGEHRAEESNWLQTLLRRLNPRGNDDGSSLSQERLEAGRSEGKTAFPLNSFQPGDEHGRSQAGCKAAPKDLRGKRASRAGDDRILVCKEIDQEVEIRDDVADDHSTKDLIIRQPRDAGVGS</sequence>
<feature type="transmembrane region" description="Helical" evidence="7">
    <location>
        <begin position="6"/>
        <end position="26"/>
    </location>
</feature>
<feature type="transmembrane region" description="Helical" evidence="7">
    <location>
        <begin position="46"/>
        <end position="66"/>
    </location>
</feature>
<gene>
    <name evidence="9" type="ORF">RCC_08625</name>
</gene>
<feature type="transmembrane region" description="Helical" evidence="7">
    <location>
        <begin position="201"/>
        <end position="220"/>
    </location>
</feature>
<keyword evidence="3 7" id="KW-1133">Transmembrane helix</keyword>
<dbReference type="EMBL" id="FJUY01000014">
    <property type="protein sequence ID" value="CZT22918.1"/>
    <property type="molecule type" value="Genomic_DNA"/>
</dbReference>
<feature type="transmembrane region" description="Helical" evidence="7">
    <location>
        <begin position="86"/>
        <end position="110"/>
    </location>
</feature>
<keyword evidence="2 7" id="KW-0812">Transmembrane</keyword>
<comment type="similarity">
    <text evidence="5">Belongs to the SAT4 family.</text>
</comment>
<dbReference type="PANTHER" id="PTHR33048:SF47">
    <property type="entry name" value="INTEGRAL MEMBRANE PROTEIN-RELATED"/>
    <property type="match status" value="1"/>
</dbReference>
<name>A0A2D3VMQ5_9PEZI</name>
<organism evidence="9 10">
    <name type="scientific">Ramularia collo-cygni</name>
    <dbReference type="NCBI Taxonomy" id="112498"/>
    <lineage>
        <taxon>Eukaryota</taxon>
        <taxon>Fungi</taxon>
        <taxon>Dikarya</taxon>
        <taxon>Ascomycota</taxon>
        <taxon>Pezizomycotina</taxon>
        <taxon>Dothideomycetes</taxon>
        <taxon>Dothideomycetidae</taxon>
        <taxon>Mycosphaerellales</taxon>
        <taxon>Mycosphaerellaceae</taxon>
        <taxon>Ramularia</taxon>
    </lineage>
</organism>
<feature type="transmembrane region" description="Helical" evidence="7">
    <location>
        <begin position="122"/>
        <end position="152"/>
    </location>
</feature>
<feature type="compositionally biased region" description="Basic and acidic residues" evidence="6">
    <location>
        <begin position="311"/>
        <end position="320"/>
    </location>
</feature>
<evidence type="ECO:0000313" key="9">
    <source>
        <dbReference type="EMBL" id="CZT22918.1"/>
    </source>
</evidence>
<evidence type="ECO:0000256" key="5">
    <source>
        <dbReference type="ARBA" id="ARBA00038359"/>
    </source>
</evidence>
<feature type="compositionally biased region" description="Basic and acidic residues" evidence="6">
    <location>
        <begin position="345"/>
        <end position="356"/>
    </location>
</feature>
<dbReference type="Proteomes" id="UP000225277">
    <property type="component" value="Unassembled WGS sequence"/>
</dbReference>
<evidence type="ECO:0000256" key="6">
    <source>
        <dbReference type="SAM" id="MobiDB-lite"/>
    </source>
</evidence>
<evidence type="ECO:0000256" key="3">
    <source>
        <dbReference type="ARBA" id="ARBA00022989"/>
    </source>
</evidence>
<protein>
    <recommendedName>
        <fullName evidence="8">Rhodopsin domain-containing protein</fullName>
    </recommendedName>
</protein>
<feature type="transmembrane region" description="Helical" evidence="7">
    <location>
        <begin position="164"/>
        <end position="189"/>
    </location>
</feature>
<accession>A0A2D3VMQ5</accession>
<keyword evidence="10" id="KW-1185">Reference proteome</keyword>
<dbReference type="OrthoDB" id="444631at2759"/>
<dbReference type="GO" id="GO:0016020">
    <property type="term" value="C:membrane"/>
    <property type="evidence" value="ECO:0007669"/>
    <property type="project" value="UniProtKB-SubCell"/>
</dbReference>